<evidence type="ECO:0000313" key="1">
    <source>
        <dbReference type="EMBL" id="WBO83629.1"/>
    </source>
</evidence>
<protein>
    <submittedName>
        <fullName evidence="1">Uncharacterized protein</fullName>
    </submittedName>
</protein>
<sequence>MKTDLDRYPEFKSEYVKYEIKSYMKRNNLKDAVYYIEISKSNDTTSIEMSSFMRREFIDIIRPCAVINAYGDSILIKHSLCEKAKVSNYITSFVNSNLKSYEPIMEIRANGDTVEYHENVFYDPEVMKIYLYGGMMNVIKANDMYISK</sequence>
<dbReference type="EMBL" id="CP115396">
    <property type="protein sequence ID" value="WBO83629.1"/>
    <property type="molecule type" value="Genomic_DNA"/>
</dbReference>
<evidence type="ECO:0000313" key="2">
    <source>
        <dbReference type="Proteomes" id="UP001211872"/>
    </source>
</evidence>
<accession>A0ABY7PKE1</accession>
<proteinExistence type="predicted"/>
<dbReference type="RefSeq" id="WP_270126023.1">
    <property type="nucleotide sequence ID" value="NZ_CP115396.1"/>
</dbReference>
<name>A0ABY7PKE1_9BACT</name>
<gene>
    <name evidence="1" type="ORF">O9Z63_14740</name>
</gene>
<dbReference type="Proteomes" id="UP001211872">
    <property type="component" value="Chromosome"/>
</dbReference>
<keyword evidence="2" id="KW-1185">Reference proteome</keyword>
<reference evidence="1 2" key="1">
    <citation type="journal article" date="2011" name="Int. J. Syst. Evol. Microbiol.">
        <title>Hymenobacter yonginensis sp. nov., isolated from a mesotrophic artificial lake.</title>
        <authorList>
            <person name="Joung Y."/>
            <person name="Cho S.H."/>
            <person name="Kim H."/>
            <person name="Kim S.B."/>
            <person name="Joh K."/>
        </authorList>
    </citation>
    <scope>NUCLEOTIDE SEQUENCE [LARGE SCALE GENOMIC DNA]</scope>
    <source>
        <strain evidence="1 2">KCTC 22745</strain>
    </source>
</reference>
<organism evidence="1 2">
    <name type="scientific">Hymenobacter yonginensis</name>
    <dbReference type="NCBI Taxonomy" id="748197"/>
    <lineage>
        <taxon>Bacteria</taxon>
        <taxon>Pseudomonadati</taxon>
        <taxon>Bacteroidota</taxon>
        <taxon>Cytophagia</taxon>
        <taxon>Cytophagales</taxon>
        <taxon>Hymenobacteraceae</taxon>
        <taxon>Hymenobacter</taxon>
    </lineage>
</organism>